<dbReference type="GO" id="GO:0003885">
    <property type="term" value="F:D-arabinono-1,4-lactone oxidase activity"/>
    <property type="evidence" value="ECO:0007669"/>
    <property type="project" value="InterPro"/>
</dbReference>
<sequence length="436" mass="47950">MTARTTSPTWQNWGRNVTTHPVRIAHPGSTAEVVRVVREAVAAGLPVKAVGASHSFTAIAATDGVLLRLDRMNAILGADAATGRVRVQAGISLHELNPQLHARGLALPNLGDVDPQSVAGAVSTGTHGTGGRLFGISAAIVAVQLVTAAGDVQEIDDQHEWFGASRVTLGALGIVTEVTLQCVPAFLLHAREEPMPLPEVLGQVDELVADNDHFEFYWFPHTEKTSVKRNNRVPDGTGRRPVGRLRHWLDDELLSNTAFEGINRVVARRRALVPRVNALAASALSAREYVDDSYNVFISSRRVRFRESEFAMPREALPHVLGELAAWFGAGHENISFPIEVRFTAADDVWLSTGHERDNCYVAVHQYWRSDPTAYFAAAQDIFTAHEGRPHWGKMHTLDASYFAKTYSHFDDFVDIRDQLDPGRTFSNAYLDRVLG</sequence>
<dbReference type="SUPFAM" id="SSF56176">
    <property type="entry name" value="FAD-binding/transporter-associated domain-like"/>
    <property type="match status" value="1"/>
</dbReference>
<reference evidence="3 4" key="1">
    <citation type="submission" date="2019-11" db="EMBL/GenBank/DDBJ databases">
        <authorList>
            <person name="Li J."/>
        </authorList>
    </citation>
    <scope>NUCLEOTIDE SEQUENCE [LARGE SCALE GENOMIC DNA]</scope>
    <source>
        <strain evidence="3 4">MF47</strain>
    </source>
</reference>
<proteinExistence type="predicted"/>
<dbReference type="InterPro" id="IPR016167">
    <property type="entry name" value="FAD-bd_PCMH_sub1"/>
</dbReference>
<dbReference type="Proteomes" id="UP000392064">
    <property type="component" value="Chromosome"/>
</dbReference>
<dbReference type="Gene3D" id="1.10.45.10">
    <property type="entry name" value="Vanillyl-alcohol Oxidase, Chain A, domain 4"/>
    <property type="match status" value="1"/>
</dbReference>
<dbReference type="InterPro" id="IPR016169">
    <property type="entry name" value="FAD-bd_PCMH_sub2"/>
</dbReference>
<dbReference type="InterPro" id="IPR007173">
    <property type="entry name" value="ALO_C"/>
</dbReference>
<dbReference type="EMBL" id="CP045737">
    <property type="protein sequence ID" value="QGG40413.1"/>
    <property type="molecule type" value="Genomic_DNA"/>
</dbReference>
<dbReference type="Pfam" id="PF04030">
    <property type="entry name" value="ALO"/>
    <property type="match status" value="1"/>
</dbReference>
<dbReference type="GO" id="GO:0071949">
    <property type="term" value="F:FAD binding"/>
    <property type="evidence" value="ECO:0007669"/>
    <property type="project" value="InterPro"/>
</dbReference>
<dbReference type="PANTHER" id="PTHR43762">
    <property type="entry name" value="L-GULONOLACTONE OXIDASE"/>
    <property type="match status" value="1"/>
</dbReference>
<dbReference type="InterPro" id="IPR006094">
    <property type="entry name" value="Oxid_FAD_bind_N"/>
</dbReference>
<dbReference type="AlphaFoldDB" id="A0A5Q2MF99"/>
<dbReference type="PIRSF" id="PIRSF000136">
    <property type="entry name" value="LGO_GLO"/>
    <property type="match status" value="1"/>
</dbReference>
<protein>
    <submittedName>
        <fullName evidence="3">FAD-binding protein</fullName>
    </submittedName>
</protein>
<name>A0A5Q2MF99_9ACTN</name>
<dbReference type="PANTHER" id="PTHR43762:SF1">
    <property type="entry name" value="D-ARABINONO-1,4-LACTONE OXIDASE"/>
    <property type="match status" value="1"/>
</dbReference>
<evidence type="ECO:0000313" key="4">
    <source>
        <dbReference type="Proteomes" id="UP000392064"/>
    </source>
</evidence>
<evidence type="ECO:0000313" key="3">
    <source>
        <dbReference type="EMBL" id="QGG40413.1"/>
    </source>
</evidence>
<evidence type="ECO:0000256" key="1">
    <source>
        <dbReference type="ARBA" id="ARBA00023002"/>
    </source>
</evidence>
<dbReference type="Pfam" id="PF01565">
    <property type="entry name" value="FAD_binding_4"/>
    <property type="match status" value="1"/>
</dbReference>
<dbReference type="GO" id="GO:0016020">
    <property type="term" value="C:membrane"/>
    <property type="evidence" value="ECO:0007669"/>
    <property type="project" value="InterPro"/>
</dbReference>
<keyword evidence="4" id="KW-1185">Reference proteome</keyword>
<dbReference type="GO" id="GO:0080049">
    <property type="term" value="F:L-gulono-1,4-lactone dehydrogenase activity"/>
    <property type="evidence" value="ECO:0007669"/>
    <property type="project" value="TreeGrafter"/>
</dbReference>
<keyword evidence="1" id="KW-0560">Oxidoreductase</keyword>
<dbReference type="InterPro" id="IPR016166">
    <property type="entry name" value="FAD-bd_PCMH"/>
</dbReference>
<dbReference type="InterPro" id="IPR016171">
    <property type="entry name" value="Vanillyl_alc_oxidase_C-sub2"/>
</dbReference>
<dbReference type="Gene3D" id="3.30.70.2520">
    <property type="match status" value="1"/>
</dbReference>
<dbReference type="KEGG" id="aef:GEV26_02970"/>
<dbReference type="RefSeq" id="WP_153651684.1">
    <property type="nucleotide sequence ID" value="NZ_CP045737.1"/>
</dbReference>
<organism evidence="3 4">
    <name type="scientific">Aeromicrobium yanjiei</name>
    <dbReference type="NCBI Taxonomy" id="2662028"/>
    <lineage>
        <taxon>Bacteria</taxon>
        <taxon>Bacillati</taxon>
        <taxon>Actinomycetota</taxon>
        <taxon>Actinomycetes</taxon>
        <taxon>Propionibacteriales</taxon>
        <taxon>Nocardioidaceae</taxon>
        <taxon>Aeromicrobium</taxon>
    </lineage>
</organism>
<dbReference type="Gene3D" id="3.30.465.10">
    <property type="match status" value="1"/>
</dbReference>
<dbReference type="InterPro" id="IPR010031">
    <property type="entry name" value="FAD_lactone_oxidase-like"/>
</dbReference>
<dbReference type="NCBIfam" id="TIGR01679">
    <property type="entry name" value="bact_FAD_ox"/>
    <property type="match status" value="1"/>
</dbReference>
<dbReference type="InterPro" id="IPR036318">
    <property type="entry name" value="FAD-bd_PCMH-like_sf"/>
</dbReference>
<dbReference type="Gene3D" id="3.30.43.10">
    <property type="entry name" value="Uridine Diphospho-n-acetylenolpyruvylglucosamine Reductase, domain 2"/>
    <property type="match status" value="1"/>
</dbReference>
<dbReference type="PROSITE" id="PS51387">
    <property type="entry name" value="FAD_PCMH"/>
    <property type="match status" value="1"/>
</dbReference>
<gene>
    <name evidence="3" type="ORF">GEV26_02970</name>
</gene>
<feature type="domain" description="FAD-binding PCMH-type" evidence="2">
    <location>
        <begin position="17"/>
        <end position="185"/>
    </location>
</feature>
<accession>A0A5Q2MF99</accession>
<evidence type="ECO:0000259" key="2">
    <source>
        <dbReference type="PROSITE" id="PS51387"/>
    </source>
</evidence>